<sequence length="335" mass="37750">MSSIQEVAKKAGVGVGTVSRVINDSGYVSDKTRKKVEDVIAELNYKPNELARNLFRNKTNIVAVITPAIGNPYYATLYSAVENRLRKYGYKTMLCNTIGEATNEEAYLEMLERNMVDGIITGTHTLDYSIYKKLKGPIVGFDTPKLNDDILVVTVDHEKGGKLAAKALIESGCKEVLQFSDATTKNYPFIKRHRAFAKEIKKAGITAREYKPLMDRFDYEYIEENIEEAFKLYPNVDGIFATDTHALLYMKKALSLGKRIPQDLKIVAYDGTFILDTAYPSLSAIVQPIDELAKAAVDSLHAIIEGERVDRKTKVLDIYFRQGMTTNRKEDLYEQ</sequence>
<dbReference type="PANTHER" id="PTHR30146:SF95">
    <property type="entry name" value="RIBOSE OPERON REPRESSOR"/>
    <property type="match status" value="1"/>
</dbReference>
<keyword evidence="2" id="KW-0805">Transcription regulation</keyword>
<dbReference type="AlphaFoldDB" id="A0A133ZH76"/>
<dbReference type="CDD" id="cd01392">
    <property type="entry name" value="HTH_LacI"/>
    <property type="match status" value="1"/>
</dbReference>
<dbReference type="InterPro" id="IPR046335">
    <property type="entry name" value="LacI/GalR-like_sensor"/>
</dbReference>
<dbReference type="Pfam" id="PF00356">
    <property type="entry name" value="LacI"/>
    <property type="match status" value="1"/>
</dbReference>
<dbReference type="GO" id="GO:0000976">
    <property type="term" value="F:transcription cis-regulatory region binding"/>
    <property type="evidence" value="ECO:0007669"/>
    <property type="project" value="TreeGrafter"/>
</dbReference>
<dbReference type="InterPro" id="IPR010982">
    <property type="entry name" value="Lambda_DNA-bd_dom_sf"/>
</dbReference>
<dbReference type="Gene3D" id="3.40.50.2300">
    <property type="match status" value="2"/>
</dbReference>
<dbReference type="InterPro" id="IPR028082">
    <property type="entry name" value="Peripla_BP_I"/>
</dbReference>
<dbReference type="Pfam" id="PF13377">
    <property type="entry name" value="Peripla_BP_3"/>
    <property type="match status" value="1"/>
</dbReference>
<dbReference type="OrthoDB" id="9796186at2"/>
<keyword evidence="3" id="KW-0238">DNA-binding</keyword>
<dbReference type="Proteomes" id="UP000070394">
    <property type="component" value="Unassembled WGS sequence"/>
</dbReference>
<dbReference type="PANTHER" id="PTHR30146">
    <property type="entry name" value="LACI-RELATED TRANSCRIPTIONAL REPRESSOR"/>
    <property type="match status" value="1"/>
</dbReference>
<comment type="caution">
    <text evidence="6">The sequence shown here is derived from an EMBL/GenBank/DDBJ whole genome shotgun (WGS) entry which is preliminary data.</text>
</comment>
<protein>
    <submittedName>
        <fullName evidence="6">Putative HTH-type transcriptional regulator DegA</fullName>
    </submittedName>
</protein>
<dbReference type="InterPro" id="IPR000843">
    <property type="entry name" value="HTH_LacI"/>
</dbReference>
<evidence type="ECO:0000256" key="1">
    <source>
        <dbReference type="ARBA" id="ARBA00022491"/>
    </source>
</evidence>
<name>A0A133ZH76_9FIRM</name>
<dbReference type="PATRIC" id="fig|467210.3.peg.2276"/>
<dbReference type="CDD" id="cd06291">
    <property type="entry name" value="PBP1_Qymf-like"/>
    <property type="match status" value="1"/>
</dbReference>
<keyword evidence="1" id="KW-0678">Repressor</keyword>
<evidence type="ECO:0000256" key="3">
    <source>
        <dbReference type="ARBA" id="ARBA00023125"/>
    </source>
</evidence>
<dbReference type="SMART" id="SM00354">
    <property type="entry name" value="HTH_LACI"/>
    <property type="match status" value="1"/>
</dbReference>
<dbReference type="SUPFAM" id="SSF53822">
    <property type="entry name" value="Periplasmic binding protein-like I"/>
    <property type="match status" value="1"/>
</dbReference>
<evidence type="ECO:0000313" key="6">
    <source>
        <dbReference type="EMBL" id="KXB54807.1"/>
    </source>
</evidence>
<evidence type="ECO:0000256" key="4">
    <source>
        <dbReference type="ARBA" id="ARBA00023163"/>
    </source>
</evidence>
<dbReference type="EMBL" id="LSDA01000125">
    <property type="protein sequence ID" value="KXB54807.1"/>
    <property type="molecule type" value="Genomic_DNA"/>
</dbReference>
<dbReference type="Gene3D" id="1.10.260.40">
    <property type="entry name" value="lambda repressor-like DNA-binding domains"/>
    <property type="match status" value="1"/>
</dbReference>
<feature type="domain" description="HTH lacI-type" evidence="5">
    <location>
        <begin position="2"/>
        <end position="56"/>
    </location>
</feature>
<gene>
    <name evidence="6" type="ORF">HMPREF1866_02298</name>
</gene>
<dbReference type="GO" id="GO:0003700">
    <property type="term" value="F:DNA-binding transcription factor activity"/>
    <property type="evidence" value="ECO:0007669"/>
    <property type="project" value="TreeGrafter"/>
</dbReference>
<dbReference type="STRING" id="467210.HMPREF1866_02298"/>
<accession>A0A133ZH76</accession>
<evidence type="ECO:0000256" key="2">
    <source>
        <dbReference type="ARBA" id="ARBA00023015"/>
    </source>
</evidence>
<organism evidence="6 7">
    <name type="scientific">Lachnoanaerobaculum saburreum</name>
    <dbReference type="NCBI Taxonomy" id="467210"/>
    <lineage>
        <taxon>Bacteria</taxon>
        <taxon>Bacillati</taxon>
        <taxon>Bacillota</taxon>
        <taxon>Clostridia</taxon>
        <taxon>Lachnospirales</taxon>
        <taxon>Lachnospiraceae</taxon>
        <taxon>Lachnoanaerobaculum</taxon>
    </lineage>
</organism>
<keyword evidence="4" id="KW-0804">Transcription</keyword>
<dbReference type="PROSITE" id="PS50932">
    <property type="entry name" value="HTH_LACI_2"/>
    <property type="match status" value="1"/>
</dbReference>
<evidence type="ECO:0000259" key="5">
    <source>
        <dbReference type="PROSITE" id="PS50932"/>
    </source>
</evidence>
<evidence type="ECO:0000313" key="7">
    <source>
        <dbReference type="Proteomes" id="UP000070394"/>
    </source>
</evidence>
<reference evidence="7" key="1">
    <citation type="submission" date="2016-01" db="EMBL/GenBank/DDBJ databases">
        <authorList>
            <person name="Mitreva M."/>
            <person name="Pepin K.H."/>
            <person name="Mihindukulasuriya K.A."/>
            <person name="Fulton R."/>
            <person name="Fronick C."/>
            <person name="O'Laughlin M."/>
            <person name="Miner T."/>
            <person name="Herter B."/>
            <person name="Rosa B.A."/>
            <person name="Cordes M."/>
            <person name="Tomlinson C."/>
            <person name="Wollam A."/>
            <person name="Palsikar V.B."/>
            <person name="Mardis E.R."/>
            <person name="Wilson R.K."/>
        </authorList>
    </citation>
    <scope>NUCLEOTIDE SEQUENCE [LARGE SCALE GENOMIC DNA]</scope>
    <source>
        <strain evidence="7">DNF00896</strain>
    </source>
</reference>
<keyword evidence="7" id="KW-1185">Reference proteome</keyword>
<dbReference type="PROSITE" id="PS00356">
    <property type="entry name" value="HTH_LACI_1"/>
    <property type="match status" value="1"/>
</dbReference>
<dbReference type="SUPFAM" id="SSF47413">
    <property type="entry name" value="lambda repressor-like DNA-binding domains"/>
    <property type="match status" value="1"/>
</dbReference>
<dbReference type="RefSeq" id="WP_060931895.1">
    <property type="nucleotide sequence ID" value="NZ_KQ959841.1"/>
</dbReference>
<proteinExistence type="predicted"/>